<dbReference type="InterPro" id="IPR028974">
    <property type="entry name" value="TSP_type-3_rpt"/>
</dbReference>
<dbReference type="InterPro" id="IPR011992">
    <property type="entry name" value="EF-hand-dom_pair"/>
</dbReference>
<evidence type="ECO:0000313" key="7">
    <source>
        <dbReference type="Proteomes" id="UP000296862"/>
    </source>
</evidence>
<dbReference type="InterPro" id="IPR059100">
    <property type="entry name" value="TSP3_bac"/>
</dbReference>
<reference evidence="6 7" key="1">
    <citation type="submission" date="2019-04" db="EMBL/GenBank/DDBJ databases">
        <title>Flavobacterium sp. GS03.</title>
        <authorList>
            <person name="Kim H."/>
        </authorList>
    </citation>
    <scope>NUCLEOTIDE SEQUENCE [LARGE SCALE GENOMIC DNA]</scope>
    <source>
        <strain evidence="6 7">GS03</strain>
    </source>
</reference>
<evidence type="ECO:0000256" key="1">
    <source>
        <dbReference type="ARBA" id="ARBA00004613"/>
    </source>
</evidence>
<gene>
    <name evidence="6" type="ORF">GS03_02305</name>
</gene>
<keyword evidence="2" id="KW-0964">Secreted</keyword>
<dbReference type="GO" id="GO:0005509">
    <property type="term" value="F:calcium ion binding"/>
    <property type="evidence" value="ECO:0007669"/>
    <property type="project" value="InterPro"/>
</dbReference>
<dbReference type="InterPro" id="IPR026395">
    <property type="entry name" value="CshA_fibril"/>
</dbReference>
<name>A0A4V1CCA4_9FLAO</name>
<dbReference type="Pfam" id="PF17963">
    <property type="entry name" value="Big_9"/>
    <property type="match status" value="2"/>
</dbReference>
<protein>
    <recommendedName>
        <fullName evidence="8">EF-hand domain-containing protein</fullName>
    </recommendedName>
</protein>
<dbReference type="PROSITE" id="PS00018">
    <property type="entry name" value="EF_HAND_1"/>
    <property type="match status" value="2"/>
</dbReference>
<dbReference type="NCBIfam" id="TIGR04225">
    <property type="entry name" value="CshA_fibril_rpt"/>
    <property type="match status" value="1"/>
</dbReference>
<evidence type="ECO:0000256" key="2">
    <source>
        <dbReference type="ARBA" id="ARBA00022525"/>
    </source>
</evidence>
<evidence type="ECO:0000313" key="6">
    <source>
        <dbReference type="EMBL" id="QBZ98794.1"/>
    </source>
</evidence>
<dbReference type="AlphaFoldDB" id="A0A4V1CCA4"/>
<sequence length="889" mass="93055">MSKAIVFLMLFGCFVTANAQGTPDDIDGDGIPNTTDIDDDNDGVLDSVESVITYIQLNGFTAFSPASIPSSGLVAGNRLIKRNALIYLNNSYDAIMEFTAVQPGSGRLWLIGGGDIALQDIYPFENAYFTYKLIFMPAGVATPTGTLTASTINNVAVSLADIDGNGTGSDMGDVAGYAFANNITGSPIVGANLVNQGFTFGTSGLGGPGAGFDYFRPATLTATNGAINTTILADPLYMVTTYQNVYTTSEFVYGVTGTEDSEVGERRSQIFVRLGNIDGVDTDGDGIVNQYDLDSDNDGCSDSNEYYFDPSSAAPGQQYGMTGGAVAPTNPNGTVVAASYSGFYDLALIAGGANAFTSPADRIINAGDTTTFTVTPAGSAGISNFTWQVSTDGGTTWTNVIDGGIYSGAATMTLTITGAPYSLNNYKYRVLINSSDYVCGDTYSAPATLSFLNAAPIANDDNQSAAPLLEDGANGTVSILNNDTDPDGNPTAPVNGTGQFTVDLDPATAGIQTTITTPEGVWTLNNATGVVTFDPADNYFGTASIVYTLCDPSGACDTAIITFVVSSVNDAPVAVDDTISTPYDTNIDIPVAGNDYDIDGTINNATIDLDPSTPGIQTTFTVPGEGTYTANPDGTVTFDPIAGFEGNTTPISYVIQDNQGLISNIGTISILVGPCSTNPSGDCDFDGLSNSDEITIGTNPNNPDTDGDGVLDGTEVADATDPLDFCESIEEHATLAPSTAFSAADCDGDGLINGDEFGNIIGHPFDSNGNGTPDYLEVNNYYLSNYDDGLEIFNGVSPASDDVKNNVFTIRNIEMYPDNTLQIFNRWGVVVYEVDGYGTNNKYFKGISEGRATVSASSELPEGTYFYVLKYVNSTGANKQRSGYLYLTR</sequence>
<feature type="signal peptide" evidence="5">
    <location>
        <begin position="1"/>
        <end position="19"/>
    </location>
</feature>
<keyword evidence="4" id="KW-0106">Calcium</keyword>
<dbReference type="RefSeq" id="WP_168710301.1">
    <property type="nucleotide sequence ID" value="NZ_CP038810.1"/>
</dbReference>
<dbReference type="SUPFAM" id="SSF47473">
    <property type="entry name" value="EF-hand"/>
    <property type="match status" value="1"/>
</dbReference>
<dbReference type="Gene3D" id="1.10.238.10">
    <property type="entry name" value="EF-hand"/>
    <property type="match status" value="1"/>
</dbReference>
<proteinExistence type="predicted"/>
<evidence type="ECO:0000256" key="5">
    <source>
        <dbReference type="SAM" id="SignalP"/>
    </source>
</evidence>
<evidence type="ECO:0008006" key="8">
    <source>
        <dbReference type="Google" id="ProtNLM"/>
    </source>
</evidence>
<dbReference type="Pfam" id="PF13585">
    <property type="entry name" value="CHU_C"/>
    <property type="match status" value="1"/>
</dbReference>
<keyword evidence="7" id="KW-1185">Reference proteome</keyword>
<keyword evidence="3 5" id="KW-0732">Signal</keyword>
<dbReference type="InterPro" id="IPR018247">
    <property type="entry name" value="EF_Hand_1_Ca_BS"/>
</dbReference>
<dbReference type="KEGG" id="fsn:GS03_02305"/>
<dbReference type="EMBL" id="CP038810">
    <property type="protein sequence ID" value="QBZ98794.1"/>
    <property type="molecule type" value="Genomic_DNA"/>
</dbReference>
<dbReference type="SUPFAM" id="SSF103647">
    <property type="entry name" value="TSP type-3 repeat"/>
    <property type="match status" value="2"/>
</dbReference>
<evidence type="ECO:0000256" key="3">
    <source>
        <dbReference type="ARBA" id="ARBA00022729"/>
    </source>
</evidence>
<organism evidence="6 7">
    <name type="scientific">Flavobacterium sangjuense</name>
    <dbReference type="NCBI Taxonomy" id="2518177"/>
    <lineage>
        <taxon>Bacteria</taxon>
        <taxon>Pseudomonadati</taxon>
        <taxon>Bacteroidota</taxon>
        <taxon>Flavobacteriia</taxon>
        <taxon>Flavobacteriales</taxon>
        <taxon>Flavobacteriaceae</taxon>
        <taxon>Flavobacterium</taxon>
    </lineage>
</organism>
<comment type="subcellular location">
    <subcellularLocation>
        <location evidence="1">Secreted</location>
    </subcellularLocation>
</comment>
<dbReference type="Pfam" id="PF18884">
    <property type="entry name" value="TSP3_bac"/>
    <property type="match status" value="2"/>
</dbReference>
<accession>A0A4V1CCA4</accession>
<evidence type="ECO:0000256" key="4">
    <source>
        <dbReference type="ARBA" id="ARBA00022837"/>
    </source>
</evidence>
<dbReference type="Proteomes" id="UP000296862">
    <property type="component" value="Chromosome"/>
</dbReference>
<feature type="chain" id="PRO_5020491793" description="EF-hand domain-containing protein" evidence="5">
    <location>
        <begin position="20"/>
        <end position="889"/>
    </location>
</feature>